<dbReference type="PROSITE" id="PS51186">
    <property type="entry name" value="GNAT"/>
    <property type="match status" value="1"/>
</dbReference>
<reference evidence="4" key="1">
    <citation type="journal article" date="2014" name="Int. J. Syst. Evol. Microbiol.">
        <title>Complete genome sequence of Corynebacterium casei LMG S-19264T (=DSM 44701T), isolated from a smear-ripened cheese.</title>
        <authorList>
            <consortium name="US DOE Joint Genome Institute (JGI-PGF)"/>
            <person name="Walter F."/>
            <person name="Albersmeier A."/>
            <person name="Kalinowski J."/>
            <person name="Ruckert C."/>
        </authorList>
    </citation>
    <scope>NUCLEOTIDE SEQUENCE</scope>
    <source>
        <strain evidence="4">KCTC 42590</strain>
    </source>
</reference>
<comment type="caution">
    <text evidence="4">The sequence shown here is derived from an EMBL/GenBank/DDBJ whole genome shotgun (WGS) entry which is preliminary data.</text>
</comment>
<feature type="domain" description="N-acetyltransferase" evidence="3">
    <location>
        <begin position="28"/>
        <end position="197"/>
    </location>
</feature>
<keyword evidence="2" id="KW-0012">Acyltransferase</keyword>
<evidence type="ECO:0000256" key="1">
    <source>
        <dbReference type="ARBA" id="ARBA00022679"/>
    </source>
</evidence>
<name>A0A919ATT3_9PROT</name>
<dbReference type="InterPro" id="IPR050832">
    <property type="entry name" value="Bact_Acetyltransf"/>
</dbReference>
<dbReference type="EMBL" id="BNCI01000002">
    <property type="protein sequence ID" value="GHF22892.1"/>
    <property type="molecule type" value="Genomic_DNA"/>
</dbReference>
<keyword evidence="1" id="KW-0808">Transferase</keyword>
<protein>
    <submittedName>
        <fullName evidence="4">N-acetyltransferase</fullName>
    </submittedName>
</protein>
<dbReference type="SUPFAM" id="SSF55729">
    <property type="entry name" value="Acyl-CoA N-acyltransferases (Nat)"/>
    <property type="match status" value="1"/>
</dbReference>
<evidence type="ECO:0000256" key="2">
    <source>
        <dbReference type="ARBA" id="ARBA00023315"/>
    </source>
</evidence>
<evidence type="ECO:0000313" key="4">
    <source>
        <dbReference type="EMBL" id="GHF22892.1"/>
    </source>
</evidence>
<dbReference type="Gene3D" id="3.40.630.30">
    <property type="match status" value="1"/>
</dbReference>
<keyword evidence="5" id="KW-1185">Reference proteome</keyword>
<proteinExistence type="predicted"/>
<dbReference type="InterPro" id="IPR016181">
    <property type="entry name" value="Acyl_CoA_acyltransferase"/>
</dbReference>
<dbReference type="InterPro" id="IPR000182">
    <property type="entry name" value="GNAT_dom"/>
</dbReference>
<sequence>MRRSVLSHRVHTPTLYDTKGDTLQDETPTLRRATVQDAAPLAAFALRSFSDTYAVHNDAALMAAYTDKAFSVETLQQELDDPANIFILACIGDQIAGYTKLRVGKNPDCLKANRSIEVERLYADKKWHGRGVGKILMDANIEYAAEHDYGSLWLGVWRQNHRAVRFYEKSGFSAVGTHIFMMADDPQEDWVMEKLIESPKV</sequence>
<dbReference type="Pfam" id="PF00583">
    <property type="entry name" value="Acetyltransf_1"/>
    <property type="match status" value="1"/>
</dbReference>
<evidence type="ECO:0000259" key="3">
    <source>
        <dbReference type="PROSITE" id="PS51186"/>
    </source>
</evidence>
<dbReference type="GO" id="GO:0016747">
    <property type="term" value="F:acyltransferase activity, transferring groups other than amino-acyl groups"/>
    <property type="evidence" value="ECO:0007669"/>
    <property type="project" value="InterPro"/>
</dbReference>
<accession>A0A919ATT3</accession>
<dbReference type="AlphaFoldDB" id="A0A919ATT3"/>
<organism evidence="4 5">
    <name type="scientific">Kordiimonas sediminis</name>
    <dbReference type="NCBI Taxonomy" id="1735581"/>
    <lineage>
        <taxon>Bacteria</taxon>
        <taxon>Pseudomonadati</taxon>
        <taxon>Pseudomonadota</taxon>
        <taxon>Alphaproteobacteria</taxon>
        <taxon>Kordiimonadales</taxon>
        <taxon>Kordiimonadaceae</taxon>
        <taxon>Kordiimonas</taxon>
    </lineage>
</organism>
<dbReference type="PANTHER" id="PTHR43877">
    <property type="entry name" value="AMINOALKYLPHOSPHONATE N-ACETYLTRANSFERASE-RELATED-RELATED"/>
    <property type="match status" value="1"/>
</dbReference>
<dbReference type="Proteomes" id="UP000630923">
    <property type="component" value="Unassembled WGS sequence"/>
</dbReference>
<dbReference type="CDD" id="cd04301">
    <property type="entry name" value="NAT_SF"/>
    <property type="match status" value="1"/>
</dbReference>
<reference evidence="4" key="2">
    <citation type="submission" date="2020-09" db="EMBL/GenBank/DDBJ databases">
        <authorList>
            <person name="Sun Q."/>
            <person name="Kim S."/>
        </authorList>
    </citation>
    <scope>NUCLEOTIDE SEQUENCE</scope>
    <source>
        <strain evidence="4">KCTC 42590</strain>
    </source>
</reference>
<gene>
    <name evidence="4" type="ORF">GCM10017044_16600</name>
</gene>
<evidence type="ECO:0000313" key="5">
    <source>
        <dbReference type="Proteomes" id="UP000630923"/>
    </source>
</evidence>